<proteinExistence type="predicted"/>
<dbReference type="InterPro" id="IPR050721">
    <property type="entry name" value="Trk_Ktr_HKT_K-transport"/>
</dbReference>
<dbReference type="Proteomes" id="UP000078390">
    <property type="component" value="Unassembled WGS sequence"/>
</dbReference>
<evidence type="ECO:0000256" key="6">
    <source>
        <dbReference type="ARBA" id="ARBA00023065"/>
    </source>
</evidence>
<accession>A0A179D6Q4</accession>
<protein>
    <recommendedName>
        <fullName evidence="1">Trk system potassium uptake protein TrkA</fullName>
    </recommendedName>
</protein>
<dbReference type="GO" id="GO:0005886">
    <property type="term" value="C:plasma membrane"/>
    <property type="evidence" value="ECO:0007669"/>
    <property type="project" value="InterPro"/>
</dbReference>
<dbReference type="GO" id="GO:0015079">
    <property type="term" value="F:potassium ion transmembrane transporter activity"/>
    <property type="evidence" value="ECO:0007669"/>
    <property type="project" value="InterPro"/>
</dbReference>
<keyword evidence="3" id="KW-0633">Potassium transport</keyword>
<feature type="domain" description="RCK C-terminal" evidence="8">
    <location>
        <begin position="153"/>
        <end position="237"/>
    </location>
</feature>
<dbReference type="PANTHER" id="PTHR43833:SF5">
    <property type="entry name" value="TRK SYSTEM POTASSIUM UPTAKE PROTEIN TRKA"/>
    <property type="match status" value="1"/>
</dbReference>
<keyword evidence="5" id="KW-0520">NAD</keyword>
<gene>
    <name evidence="9" type="ORF">TDIS_0302</name>
</gene>
<dbReference type="PROSITE" id="PS51201">
    <property type="entry name" value="RCK_N"/>
    <property type="match status" value="2"/>
</dbReference>
<dbReference type="PANTHER" id="PTHR43833">
    <property type="entry name" value="POTASSIUM CHANNEL PROTEIN 2-RELATED-RELATED"/>
    <property type="match status" value="1"/>
</dbReference>
<dbReference type="NCBIfam" id="NF007032">
    <property type="entry name" value="PRK09496.1-4"/>
    <property type="match status" value="1"/>
</dbReference>
<evidence type="ECO:0000256" key="5">
    <source>
        <dbReference type="ARBA" id="ARBA00023027"/>
    </source>
</evidence>
<evidence type="ECO:0000256" key="2">
    <source>
        <dbReference type="ARBA" id="ARBA00022448"/>
    </source>
</evidence>
<dbReference type="SUPFAM" id="SSF51735">
    <property type="entry name" value="NAD(P)-binding Rossmann-fold domains"/>
    <property type="match status" value="2"/>
</dbReference>
<dbReference type="Gene3D" id="3.40.50.720">
    <property type="entry name" value="NAD(P)-binding Rossmann-like Domain"/>
    <property type="match status" value="2"/>
</dbReference>
<dbReference type="InterPro" id="IPR006037">
    <property type="entry name" value="RCK_C"/>
</dbReference>
<dbReference type="PRINTS" id="PR00335">
    <property type="entry name" value="KUPTAKETRKA"/>
</dbReference>
<name>A0A179D6Q4_9BACT</name>
<evidence type="ECO:0000313" key="10">
    <source>
        <dbReference type="Proteomes" id="UP000078390"/>
    </source>
</evidence>
<feature type="domain" description="RCK N-terminal" evidence="7">
    <location>
        <begin position="242"/>
        <end position="359"/>
    </location>
</feature>
<dbReference type="InterPro" id="IPR003148">
    <property type="entry name" value="RCK_N"/>
</dbReference>
<dbReference type="NCBIfam" id="NF007039">
    <property type="entry name" value="PRK09496.3-2"/>
    <property type="match status" value="1"/>
</dbReference>
<evidence type="ECO:0000313" key="9">
    <source>
        <dbReference type="EMBL" id="OAQ21784.1"/>
    </source>
</evidence>
<evidence type="ECO:0000256" key="4">
    <source>
        <dbReference type="ARBA" id="ARBA00022958"/>
    </source>
</evidence>
<keyword evidence="2" id="KW-0813">Transport</keyword>
<dbReference type="STRING" id="999894.TDIS_0302"/>
<dbReference type="InterPro" id="IPR036721">
    <property type="entry name" value="RCK_C_sf"/>
</dbReference>
<dbReference type="PATRIC" id="fig|999894.6.peg.303"/>
<dbReference type="InterPro" id="IPR006036">
    <property type="entry name" value="K_uptake_TrkA"/>
</dbReference>
<dbReference type="PROSITE" id="PS51202">
    <property type="entry name" value="RCK_C"/>
    <property type="match status" value="2"/>
</dbReference>
<evidence type="ECO:0000259" key="7">
    <source>
        <dbReference type="PROSITE" id="PS51201"/>
    </source>
</evidence>
<keyword evidence="10" id="KW-1185">Reference proteome</keyword>
<evidence type="ECO:0000256" key="1">
    <source>
        <dbReference type="ARBA" id="ARBA00017378"/>
    </source>
</evidence>
<dbReference type="SUPFAM" id="SSF116726">
    <property type="entry name" value="TrkA C-terminal domain-like"/>
    <property type="match status" value="2"/>
</dbReference>
<evidence type="ECO:0000259" key="8">
    <source>
        <dbReference type="PROSITE" id="PS51202"/>
    </source>
</evidence>
<reference evidence="9 10" key="1">
    <citation type="submission" date="2016-04" db="EMBL/GenBank/DDBJ databases">
        <title>Genome analysis of Thermosulfurimonas dismutans, the first thermophilic sulfur-disproportionating bacterium of the phylum Thermodesulfobacteria.</title>
        <authorList>
            <person name="Mardanov A.V."/>
            <person name="Beletsky A.V."/>
            <person name="Kadnikov V.V."/>
            <person name="Slobodkin A.I."/>
            <person name="Ravin N.V."/>
        </authorList>
    </citation>
    <scope>NUCLEOTIDE SEQUENCE [LARGE SCALE GENOMIC DNA]</scope>
    <source>
        <strain evidence="9 10">S95</strain>
    </source>
</reference>
<evidence type="ECO:0000256" key="3">
    <source>
        <dbReference type="ARBA" id="ARBA00022538"/>
    </source>
</evidence>
<dbReference type="AlphaFoldDB" id="A0A179D6Q4"/>
<dbReference type="Pfam" id="PF02254">
    <property type="entry name" value="TrkA_N"/>
    <property type="match status" value="2"/>
</dbReference>
<organism evidence="9 10">
    <name type="scientific">Thermosulfurimonas dismutans</name>
    <dbReference type="NCBI Taxonomy" id="999894"/>
    <lineage>
        <taxon>Bacteria</taxon>
        <taxon>Pseudomonadati</taxon>
        <taxon>Thermodesulfobacteriota</taxon>
        <taxon>Thermodesulfobacteria</taxon>
        <taxon>Thermodesulfobacteriales</taxon>
        <taxon>Thermodesulfobacteriaceae</taxon>
        <taxon>Thermosulfurimonas</taxon>
    </lineage>
</organism>
<dbReference type="NCBIfam" id="NF007031">
    <property type="entry name" value="PRK09496.1-2"/>
    <property type="match status" value="1"/>
</dbReference>
<keyword evidence="6" id="KW-0406">Ion transport</keyword>
<feature type="domain" description="RCK C-terminal" evidence="8">
    <location>
        <begin position="379"/>
        <end position="461"/>
    </location>
</feature>
<dbReference type="Pfam" id="PF02080">
    <property type="entry name" value="TrkA_C"/>
    <property type="match status" value="2"/>
</dbReference>
<dbReference type="EMBL" id="LWLG01000001">
    <property type="protein sequence ID" value="OAQ21784.1"/>
    <property type="molecule type" value="Genomic_DNA"/>
</dbReference>
<sequence>MLLLKFGLTFPGMKRILIVGAGEVGYHLAERLSAEGHQVVIIETNTQKIKRLEKLNILAVKGSGASAKTLEEAGIREADLFIAVTNSDEINLISCLLAREYGVPRKIARVKSEEYLSPESPLNEEKLGLDLIVNPVRALAEEIVRLSRFSQLSDWEEFGGGQILLIGYQVRPKTALAGVKISDLMELRKLYAFLIVAIVRKGKTIIPRGDTILRPQDRVFLILKKKDLKAIEHLLGIKLAPPKKVFVIGGGKVGKLVAEQLEKEVEEVVVVETDLERCELLSESLSRALVLNVDGLEAQELIKEGLDRADLVISVTNSDTVNILSALLAKHYGAQRVIIRVDHPDFIPLLNPLGIDKTLSSRLVTSDQILRFVKSSRIFSVTSFLETMVEVEEIEVPPKRTFEEGVKIRELDLPEDTIVGALYRNGEVLIPSGETVIKSGDLLVIIGLRKGLSKVEKIFEL</sequence>
<dbReference type="Gene3D" id="3.30.70.1450">
    <property type="entry name" value="Regulator of K+ conductance, C-terminal domain"/>
    <property type="match status" value="2"/>
</dbReference>
<comment type="caution">
    <text evidence="9">The sequence shown here is derived from an EMBL/GenBank/DDBJ whole genome shotgun (WGS) entry which is preliminary data.</text>
</comment>
<dbReference type="InterPro" id="IPR036291">
    <property type="entry name" value="NAD(P)-bd_dom_sf"/>
</dbReference>
<keyword evidence="4" id="KW-0630">Potassium</keyword>
<feature type="domain" description="RCK N-terminal" evidence="7">
    <location>
        <begin position="13"/>
        <end position="133"/>
    </location>
</feature>